<keyword evidence="2" id="KW-1185">Reference proteome</keyword>
<dbReference type="Proteomes" id="UP000007151">
    <property type="component" value="Unassembled WGS sequence"/>
</dbReference>
<gene>
    <name evidence="1" type="ORF">KGM_205208A</name>
</gene>
<reference evidence="1 2" key="1">
    <citation type="journal article" date="2011" name="Cell">
        <title>The monarch butterfly genome yields insights into long-distance migration.</title>
        <authorList>
            <person name="Zhan S."/>
            <person name="Merlin C."/>
            <person name="Boore J.L."/>
            <person name="Reppert S.M."/>
        </authorList>
    </citation>
    <scope>NUCLEOTIDE SEQUENCE [LARGE SCALE GENOMIC DNA]</scope>
    <source>
        <strain evidence="1">F-2</strain>
    </source>
</reference>
<protein>
    <submittedName>
        <fullName evidence="1">Serine proteinase protein 1b</fullName>
    </submittedName>
</protein>
<dbReference type="KEGG" id="dpl:KGM_205208A"/>
<sequence length="35" mass="4146">METATEVQRERMYGQLTDAVDLSIDKDIYRQMLKP</sequence>
<dbReference type="EMBL" id="AGBW02009431">
    <property type="protein sequence ID" value="OWR50835.1"/>
    <property type="molecule type" value="Genomic_DNA"/>
</dbReference>
<feature type="non-terminal residue" evidence="1">
    <location>
        <position position="35"/>
    </location>
</feature>
<accession>A0A212FAR4</accession>
<dbReference type="InParanoid" id="A0A212FAR4"/>
<name>A0A212FAR4_DANPL</name>
<evidence type="ECO:0000313" key="2">
    <source>
        <dbReference type="Proteomes" id="UP000007151"/>
    </source>
</evidence>
<dbReference type="AlphaFoldDB" id="A0A212FAR4"/>
<comment type="caution">
    <text evidence="1">The sequence shown here is derived from an EMBL/GenBank/DDBJ whole genome shotgun (WGS) entry which is preliminary data.</text>
</comment>
<organism evidence="1 2">
    <name type="scientific">Danaus plexippus plexippus</name>
    <dbReference type="NCBI Taxonomy" id="278856"/>
    <lineage>
        <taxon>Eukaryota</taxon>
        <taxon>Metazoa</taxon>
        <taxon>Ecdysozoa</taxon>
        <taxon>Arthropoda</taxon>
        <taxon>Hexapoda</taxon>
        <taxon>Insecta</taxon>
        <taxon>Pterygota</taxon>
        <taxon>Neoptera</taxon>
        <taxon>Endopterygota</taxon>
        <taxon>Lepidoptera</taxon>
        <taxon>Glossata</taxon>
        <taxon>Ditrysia</taxon>
        <taxon>Papilionoidea</taxon>
        <taxon>Nymphalidae</taxon>
        <taxon>Danainae</taxon>
        <taxon>Danaini</taxon>
        <taxon>Danaina</taxon>
        <taxon>Danaus</taxon>
        <taxon>Danaus</taxon>
    </lineage>
</organism>
<proteinExistence type="predicted"/>
<evidence type="ECO:0000313" key="1">
    <source>
        <dbReference type="EMBL" id="OWR50835.1"/>
    </source>
</evidence>